<evidence type="ECO:0000259" key="1">
    <source>
        <dbReference type="PROSITE" id="PS50995"/>
    </source>
</evidence>
<dbReference type="EMBL" id="WHUT02000008">
    <property type="protein sequence ID" value="NUB45494.1"/>
    <property type="molecule type" value="Genomic_DNA"/>
</dbReference>
<evidence type="ECO:0000313" key="2">
    <source>
        <dbReference type="EMBL" id="NUB45494.1"/>
    </source>
</evidence>
<dbReference type="Gene3D" id="1.10.10.10">
    <property type="entry name" value="Winged helix-like DNA-binding domain superfamily/Winged helix DNA-binding domain"/>
    <property type="match status" value="1"/>
</dbReference>
<evidence type="ECO:0000313" key="3">
    <source>
        <dbReference type="Proteomes" id="UP000484076"/>
    </source>
</evidence>
<dbReference type="PANTHER" id="PTHR33164">
    <property type="entry name" value="TRANSCRIPTIONAL REGULATOR, MARR FAMILY"/>
    <property type="match status" value="1"/>
</dbReference>
<feature type="domain" description="HTH marR-type" evidence="1">
    <location>
        <begin position="20"/>
        <end position="152"/>
    </location>
</feature>
<comment type="caution">
    <text evidence="2">The sequence shown here is derived from an EMBL/GenBank/DDBJ whole genome shotgun (WGS) entry which is preliminary data.</text>
</comment>
<dbReference type="PROSITE" id="PS50995">
    <property type="entry name" value="HTH_MARR_2"/>
    <property type="match status" value="1"/>
</dbReference>
<dbReference type="Pfam" id="PF01047">
    <property type="entry name" value="MarR"/>
    <property type="match status" value="1"/>
</dbReference>
<gene>
    <name evidence="2" type="ORF">GEU84_013935</name>
</gene>
<protein>
    <submittedName>
        <fullName evidence="2">MarR family transcriptional regulator</fullName>
    </submittedName>
</protein>
<accession>A0A8X8H381</accession>
<sequence length="154" mass="16932">MTQPMHSMPAVDQVSDDTLRRLAGYNLKRAFNVIHADLGEVLAPLDLRMLTFSALTLIADNNGLTQTQLAEALAIKRPNLVVIVDELEGRGLILRNPVPNDRRAHALSATLPGRRLRDRALAAVLAHEARILAVLDPQERLALEQALIRIRGTA</sequence>
<name>A0A8X8H381_9RHOB</name>
<organism evidence="2 3">
    <name type="scientific">Fertoeibacter niger</name>
    <dbReference type="NCBI Taxonomy" id="2656921"/>
    <lineage>
        <taxon>Bacteria</taxon>
        <taxon>Pseudomonadati</taxon>
        <taxon>Pseudomonadota</taxon>
        <taxon>Alphaproteobacteria</taxon>
        <taxon>Rhodobacterales</taxon>
        <taxon>Paracoccaceae</taxon>
        <taxon>Fertoeibacter</taxon>
    </lineage>
</organism>
<dbReference type="GO" id="GO:0006950">
    <property type="term" value="P:response to stress"/>
    <property type="evidence" value="ECO:0007669"/>
    <property type="project" value="TreeGrafter"/>
</dbReference>
<dbReference type="Proteomes" id="UP000484076">
    <property type="component" value="Unassembled WGS sequence"/>
</dbReference>
<dbReference type="RefSeq" id="WP_152827120.1">
    <property type="nucleotide sequence ID" value="NZ_WHUT02000008.1"/>
</dbReference>
<proteinExistence type="predicted"/>
<keyword evidence="3" id="KW-1185">Reference proteome</keyword>
<dbReference type="PRINTS" id="PR00598">
    <property type="entry name" value="HTHMARR"/>
</dbReference>
<dbReference type="SMART" id="SM00347">
    <property type="entry name" value="HTH_MARR"/>
    <property type="match status" value="1"/>
</dbReference>
<reference evidence="2" key="1">
    <citation type="submission" date="2020-05" db="EMBL/GenBank/DDBJ databases">
        <title>Fertoebacter nigrum gen. nov., sp. nov., a new member of the family Rhodobacteraceae.</title>
        <authorList>
            <person name="Szuroczki S."/>
            <person name="Abbaszade G."/>
            <person name="Buni D."/>
            <person name="Schumann P."/>
            <person name="Toth E."/>
        </authorList>
    </citation>
    <scope>NUCLEOTIDE SEQUENCE</scope>
    <source>
        <strain evidence="2">RG-N-1a</strain>
    </source>
</reference>
<dbReference type="PANTHER" id="PTHR33164:SF43">
    <property type="entry name" value="HTH-TYPE TRANSCRIPTIONAL REPRESSOR YETL"/>
    <property type="match status" value="1"/>
</dbReference>
<dbReference type="AlphaFoldDB" id="A0A8X8H381"/>
<dbReference type="InterPro" id="IPR036390">
    <property type="entry name" value="WH_DNA-bd_sf"/>
</dbReference>
<dbReference type="GO" id="GO:0003700">
    <property type="term" value="F:DNA-binding transcription factor activity"/>
    <property type="evidence" value="ECO:0007669"/>
    <property type="project" value="InterPro"/>
</dbReference>
<dbReference type="InterPro" id="IPR000835">
    <property type="entry name" value="HTH_MarR-typ"/>
</dbReference>
<dbReference type="SUPFAM" id="SSF46785">
    <property type="entry name" value="Winged helix' DNA-binding domain"/>
    <property type="match status" value="1"/>
</dbReference>
<dbReference type="InterPro" id="IPR036388">
    <property type="entry name" value="WH-like_DNA-bd_sf"/>
</dbReference>
<dbReference type="InterPro" id="IPR039422">
    <property type="entry name" value="MarR/SlyA-like"/>
</dbReference>